<dbReference type="PANTHER" id="PTHR12558">
    <property type="entry name" value="CELL DIVISION CYCLE 16,23,27"/>
    <property type="match status" value="1"/>
</dbReference>
<evidence type="ECO:0000313" key="3">
    <source>
        <dbReference type="EMBL" id="PWH85134.1"/>
    </source>
</evidence>
<evidence type="ECO:0000256" key="2">
    <source>
        <dbReference type="SAM" id="SignalP"/>
    </source>
</evidence>
<evidence type="ECO:0000256" key="1">
    <source>
        <dbReference type="PROSITE-ProRule" id="PRU00339"/>
    </source>
</evidence>
<feature type="repeat" description="TPR" evidence="1">
    <location>
        <begin position="23"/>
        <end position="56"/>
    </location>
</feature>
<feature type="chain" id="PRO_5015550998" description="Tetratricopeptide repeat-like domain-containing protein" evidence="2">
    <location>
        <begin position="23"/>
        <end position="603"/>
    </location>
</feature>
<keyword evidence="1" id="KW-0802">TPR repeat</keyword>
<evidence type="ECO:0008006" key="5">
    <source>
        <dbReference type="Google" id="ProtNLM"/>
    </source>
</evidence>
<dbReference type="Gene3D" id="1.25.40.10">
    <property type="entry name" value="Tetratricopeptide repeat domain"/>
    <property type="match status" value="3"/>
</dbReference>
<accession>A0A2U2XBG2</accession>
<sequence>MLKMSKIFLHIAIIFFTSFVYAQSTDEQLANYYFNEGDCEKAVPYFEKVFDTNPSEFIFTRYLSCLRELNQDKETIRLIETQIANHPYNTEYKVALGSEYELQGNQKKADKTYLDLIENLTPNPRGIIDLQKAFSKLGKHELALQTLEKGNQVLNGNYPLNIQFAEVYGAMNEDEKMIKEYINLLDYNPGMISSLKILIPRMIDFEEEDNSRFKMFQNELIRKIQNNPNEAIYSELLIWALVQKGNFPAALIQSKALDKRTTNDGREVYKIGNQASMNKDYSTARSAFKYIIDLGRENPYYYSAEQLLLNTRYKEITTLRNYSSAQVEETIKEYLSALARMPKNGKALPIIRELAYIQAYYGNQPDSAIITLENALKLPKYNDVEEAKIKLLMADVMVLRNNVWDASLLYMQVEKQFKYEPIGQEAKFKNARIFYYDGDFIFAQSQLDVLKEATTRLIANDAMNLSILITDNLGIDSNFVSMGQFAKADLLLEQHKYEEAFQLYESITDIFPDHKLKDDILMRKAEAHQFKGEWETAIGLLQEIVEKHGEDILADDALYQIAQIYENHLFDNKKAGEYYFQLMRDYPGSLFVTEARKAYRKIN</sequence>
<dbReference type="AlphaFoldDB" id="A0A2U2XBG2"/>
<dbReference type="EMBL" id="QFRJ01000008">
    <property type="protein sequence ID" value="PWH85134.1"/>
    <property type="molecule type" value="Genomic_DNA"/>
</dbReference>
<dbReference type="Pfam" id="PF13174">
    <property type="entry name" value="TPR_6"/>
    <property type="match status" value="1"/>
</dbReference>
<dbReference type="InterPro" id="IPR019734">
    <property type="entry name" value="TPR_rpt"/>
</dbReference>
<dbReference type="Proteomes" id="UP000245370">
    <property type="component" value="Unassembled WGS sequence"/>
</dbReference>
<dbReference type="Pfam" id="PF13181">
    <property type="entry name" value="TPR_8"/>
    <property type="match status" value="1"/>
</dbReference>
<evidence type="ECO:0000313" key="4">
    <source>
        <dbReference type="Proteomes" id="UP000245370"/>
    </source>
</evidence>
<name>A0A2U2XBG2_9FLAO</name>
<reference evidence="3 4" key="1">
    <citation type="submission" date="2018-05" db="EMBL/GenBank/DDBJ databases">
        <title>Brumimicrobium oceani sp. nov., isolated from coastal sediment.</title>
        <authorList>
            <person name="Kou Y."/>
        </authorList>
    </citation>
    <scope>NUCLEOTIDE SEQUENCE [LARGE SCALE GENOMIC DNA]</scope>
    <source>
        <strain evidence="3 4">C305</strain>
    </source>
</reference>
<dbReference type="SUPFAM" id="SSF48452">
    <property type="entry name" value="TPR-like"/>
    <property type="match status" value="3"/>
</dbReference>
<dbReference type="Pfam" id="PF14559">
    <property type="entry name" value="TPR_19"/>
    <property type="match status" value="1"/>
</dbReference>
<dbReference type="InterPro" id="IPR011990">
    <property type="entry name" value="TPR-like_helical_dom_sf"/>
</dbReference>
<proteinExistence type="predicted"/>
<reference evidence="3 4" key="2">
    <citation type="submission" date="2018-05" db="EMBL/GenBank/DDBJ databases">
        <authorList>
            <person name="Lanie J.A."/>
            <person name="Ng W.-L."/>
            <person name="Kazmierczak K.M."/>
            <person name="Andrzejewski T.M."/>
            <person name="Davidsen T.M."/>
            <person name="Wayne K.J."/>
            <person name="Tettelin H."/>
            <person name="Glass J.I."/>
            <person name="Rusch D."/>
            <person name="Podicherti R."/>
            <person name="Tsui H.-C.T."/>
            <person name="Winkler M.E."/>
        </authorList>
    </citation>
    <scope>NUCLEOTIDE SEQUENCE [LARGE SCALE GENOMIC DNA]</scope>
    <source>
        <strain evidence="3 4">C305</strain>
    </source>
</reference>
<dbReference type="PANTHER" id="PTHR12558:SF13">
    <property type="entry name" value="CELL DIVISION CYCLE PROTEIN 27 HOMOLOG"/>
    <property type="match status" value="1"/>
</dbReference>
<gene>
    <name evidence="3" type="ORF">DIT68_10890</name>
</gene>
<comment type="caution">
    <text evidence="3">The sequence shown here is derived from an EMBL/GenBank/DDBJ whole genome shotgun (WGS) entry which is preliminary data.</text>
</comment>
<keyword evidence="2" id="KW-0732">Signal</keyword>
<keyword evidence="4" id="KW-1185">Reference proteome</keyword>
<feature type="signal peptide" evidence="2">
    <location>
        <begin position="1"/>
        <end position="22"/>
    </location>
</feature>
<dbReference type="SMART" id="SM00028">
    <property type="entry name" value="TPR"/>
    <property type="match status" value="4"/>
</dbReference>
<organism evidence="3 4">
    <name type="scientific">Brumimicrobium oceani</name>
    <dbReference type="NCBI Taxonomy" id="2100725"/>
    <lineage>
        <taxon>Bacteria</taxon>
        <taxon>Pseudomonadati</taxon>
        <taxon>Bacteroidota</taxon>
        <taxon>Flavobacteriia</taxon>
        <taxon>Flavobacteriales</taxon>
        <taxon>Crocinitomicaceae</taxon>
        <taxon>Brumimicrobium</taxon>
    </lineage>
</organism>
<dbReference type="PROSITE" id="PS50005">
    <property type="entry name" value="TPR"/>
    <property type="match status" value="1"/>
</dbReference>
<protein>
    <recommendedName>
        <fullName evidence="5">Tetratricopeptide repeat-like domain-containing protein</fullName>
    </recommendedName>
</protein>